<keyword evidence="3" id="KW-0812">Transmembrane</keyword>
<evidence type="ECO:0000256" key="2">
    <source>
        <dbReference type="ARBA" id="ARBA00022679"/>
    </source>
</evidence>
<dbReference type="InterPro" id="IPR002516">
    <property type="entry name" value="Glyco_trans_11"/>
</dbReference>
<dbReference type="Proteomes" id="UP001164746">
    <property type="component" value="Chromosome 16"/>
</dbReference>
<evidence type="ECO:0000313" key="4">
    <source>
        <dbReference type="EMBL" id="WAR29716.1"/>
    </source>
</evidence>
<keyword evidence="3" id="KW-0325">Glycoprotein</keyword>
<keyword evidence="1 3" id="KW-0328">Glycosyltransferase</keyword>
<dbReference type="PANTHER" id="PTHR11927:SF9">
    <property type="entry name" value="L-FUCOSYLTRANSFERASE"/>
    <property type="match status" value="1"/>
</dbReference>
<gene>
    <name evidence="4" type="ORF">MAR_003284</name>
</gene>
<dbReference type="PANTHER" id="PTHR11927">
    <property type="entry name" value="GALACTOSIDE 2-L-FUCOSYLTRANSFERASE"/>
    <property type="match status" value="1"/>
</dbReference>
<proteinExistence type="inferred from homology"/>
<keyword evidence="3" id="KW-0333">Golgi apparatus</keyword>
<evidence type="ECO:0000256" key="3">
    <source>
        <dbReference type="RuleBase" id="RU363129"/>
    </source>
</evidence>
<keyword evidence="2 3" id="KW-0808">Transferase</keyword>
<comment type="similarity">
    <text evidence="3">Belongs to the glycosyltransferase 11 family.</text>
</comment>
<protein>
    <recommendedName>
        <fullName evidence="3">L-Fucosyltransferase</fullName>
        <ecNumber evidence="3">2.4.1.-</ecNumber>
    </recommendedName>
</protein>
<sequence>MDHGEQHDFLSSTSIPKVETHYHTNGKRTVGVYVLDLLRKRQTAKNKAYTKVFDPSRANNQSRVVSKDTCFDMVWRDIIRPRRDCDNGFQPSVRNGMSRRTGNIMFQVAALIGIAKQNGFIPILNDRLSKMDWFNFVDLSYNFNLENVRAHHVGIPGVYADETEHLNPAYNWSIKGYFQSWRYFENVANDIRRIFKMKSIYATQARAFLRSISKTEEATC</sequence>
<dbReference type="EMBL" id="CP111027">
    <property type="protein sequence ID" value="WAR29716.1"/>
    <property type="molecule type" value="Genomic_DNA"/>
</dbReference>
<evidence type="ECO:0000313" key="5">
    <source>
        <dbReference type="Proteomes" id="UP001164746"/>
    </source>
</evidence>
<dbReference type="EC" id="2.4.1.-" evidence="3"/>
<organism evidence="4 5">
    <name type="scientific">Mya arenaria</name>
    <name type="common">Soft-shell clam</name>
    <dbReference type="NCBI Taxonomy" id="6604"/>
    <lineage>
        <taxon>Eukaryota</taxon>
        <taxon>Metazoa</taxon>
        <taxon>Spiralia</taxon>
        <taxon>Lophotrochozoa</taxon>
        <taxon>Mollusca</taxon>
        <taxon>Bivalvia</taxon>
        <taxon>Autobranchia</taxon>
        <taxon>Heteroconchia</taxon>
        <taxon>Euheterodonta</taxon>
        <taxon>Imparidentia</taxon>
        <taxon>Neoheterodontei</taxon>
        <taxon>Myida</taxon>
        <taxon>Myoidea</taxon>
        <taxon>Myidae</taxon>
        <taxon>Mya</taxon>
    </lineage>
</organism>
<evidence type="ECO:0000256" key="1">
    <source>
        <dbReference type="ARBA" id="ARBA00022676"/>
    </source>
</evidence>
<keyword evidence="3" id="KW-0735">Signal-anchor</keyword>
<name>A0ABY7G9M5_MYAAR</name>
<keyword evidence="5" id="KW-1185">Reference proteome</keyword>
<accession>A0ABY7G9M5</accession>
<comment type="subcellular location">
    <subcellularLocation>
        <location evidence="3">Golgi apparatus</location>
        <location evidence="3">Golgi stack membrane</location>
        <topology evidence="3">Single-pass type II membrane protein</topology>
    </subcellularLocation>
</comment>
<reference evidence="4" key="1">
    <citation type="submission" date="2022-11" db="EMBL/GenBank/DDBJ databases">
        <title>Centuries of genome instability and evolution in soft-shell clam transmissible cancer (bioRxiv).</title>
        <authorList>
            <person name="Hart S.F.M."/>
            <person name="Yonemitsu M.A."/>
            <person name="Giersch R.M."/>
            <person name="Beal B.F."/>
            <person name="Arriagada G."/>
            <person name="Davis B.W."/>
            <person name="Ostrander E.A."/>
            <person name="Goff S.P."/>
            <person name="Metzger M.J."/>
        </authorList>
    </citation>
    <scope>NUCLEOTIDE SEQUENCE</scope>
    <source>
        <strain evidence="4">MELC-2E11</strain>
        <tissue evidence="4">Siphon/mantle</tissue>
    </source>
</reference>
<comment type="pathway">
    <text evidence="3">Protein modification; protein glycosylation.</text>
</comment>